<dbReference type="NCBIfam" id="NF004637">
    <property type="entry name" value="PRK05986.1"/>
    <property type="match status" value="1"/>
</dbReference>
<protein>
    <submittedName>
        <fullName evidence="1">Cob(I)yrinic acid a,c-diamide adenosyltransferase</fullName>
    </submittedName>
</protein>
<evidence type="ECO:0000313" key="2">
    <source>
        <dbReference type="Proteomes" id="UP000005273"/>
    </source>
</evidence>
<dbReference type="InterPro" id="IPR027417">
    <property type="entry name" value="P-loop_NTPase"/>
</dbReference>
<evidence type="ECO:0000313" key="1">
    <source>
        <dbReference type="EMBL" id="KRT36180.1"/>
    </source>
</evidence>
<name>A0A0T5XD55_9BACT</name>
<dbReference type="eggNOG" id="COG2109">
    <property type="taxonomic scope" value="Bacteria"/>
</dbReference>
<dbReference type="STRING" id="592015.HMPREF1705_03447"/>
<keyword evidence="2" id="KW-1185">Reference proteome</keyword>
<dbReference type="PANTHER" id="PTHR46638">
    <property type="entry name" value="CORRINOID ADENOSYLTRANSFERASE"/>
    <property type="match status" value="1"/>
</dbReference>
<proteinExistence type="predicted"/>
<dbReference type="EMBL" id="ACJX03000001">
    <property type="protein sequence ID" value="KRT36180.1"/>
    <property type="molecule type" value="Genomic_DNA"/>
</dbReference>
<dbReference type="OrthoDB" id="9810309at2"/>
<dbReference type="Proteomes" id="UP000005273">
    <property type="component" value="Unassembled WGS sequence"/>
</dbReference>
<organism evidence="1 2">
    <name type="scientific">Acetomicrobium hydrogeniformans ATCC BAA-1850</name>
    <dbReference type="NCBI Taxonomy" id="592015"/>
    <lineage>
        <taxon>Bacteria</taxon>
        <taxon>Thermotogati</taxon>
        <taxon>Synergistota</taxon>
        <taxon>Synergistia</taxon>
        <taxon>Synergistales</taxon>
        <taxon>Acetomicrobiaceae</taxon>
        <taxon>Acetomicrobium</taxon>
    </lineage>
</organism>
<dbReference type="PIRSF" id="PIRSF015617">
    <property type="entry name" value="Adensltrnsf_CobA"/>
    <property type="match status" value="1"/>
</dbReference>
<dbReference type="InterPro" id="IPR003724">
    <property type="entry name" value="CblAdoTrfase_CobA"/>
</dbReference>
<dbReference type="GO" id="GO:0009236">
    <property type="term" value="P:cobalamin biosynthetic process"/>
    <property type="evidence" value="ECO:0007669"/>
    <property type="project" value="InterPro"/>
</dbReference>
<keyword evidence="1" id="KW-0808">Transferase</keyword>
<accession>A0A0T5XD55</accession>
<comment type="caution">
    <text evidence="1">The sequence shown here is derived from an EMBL/GenBank/DDBJ whole genome shotgun (WGS) entry which is preliminary data.</text>
</comment>
<dbReference type="SUPFAM" id="SSF52540">
    <property type="entry name" value="P-loop containing nucleoside triphosphate hydrolases"/>
    <property type="match status" value="1"/>
</dbReference>
<gene>
    <name evidence="1" type="ORF">HMPREF1705_03447</name>
</gene>
<dbReference type="AlphaFoldDB" id="A0A0T5XD55"/>
<dbReference type="Pfam" id="PF02572">
    <property type="entry name" value="CobA_CobO_BtuR"/>
    <property type="match status" value="1"/>
</dbReference>
<dbReference type="CDD" id="cd00561">
    <property type="entry name" value="CobA_ACA"/>
    <property type="match status" value="1"/>
</dbReference>
<sequence length="181" mass="20288">MEAIFLSLFEKGLIHVYTGNGKGKTTSAMGLIVRCVGHEGKVAMVQFMKGWPFYGEIKGLSYLPGVELFRTGSDRCFKKGEHTEVDLREARRGLEIAERCLTDPKYDLVVLDEINVAVHFDLLKVSDVLNLISAKLASIEVVLTGRYAPKEIIEVADLVTEMVEIKHPYQKNVLARKGIEY</sequence>
<reference evidence="2" key="1">
    <citation type="submission" date="2012-09" db="EMBL/GenBank/DDBJ databases">
        <authorList>
            <person name="Weinstock G."/>
            <person name="Sodergren E."/>
            <person name="Clifton S."/>
            <person name="Fulton L."/>
            <person name="Fulton B."/>
            <person name="Courtney L."/>
            <person name="Fronick C."/>
            <person name="Harrison M."/>
            <person name="Strong C."/>
            <person name="Farmer C."/>
            <person name="Delehaunty K."/>
            <person name="Markovic C."/>
            <person name="Hall O."/>
            <person name="Minx P."/>
            <person name="Tomlinson C."/>
            <person name="Mitreva M."/>
            <person name="Nelson J."/>
            <person name="Hou S."/>
            <person name="Wollam A."/>
            <person name="Pepin K.H."/>
            <person name="Johnson M."/>
            <person name="Bhonagiri V."/>
            <person name="Nash W.E."/>
            <person name="Suruliraj S."/>
            <person name="Warren W."/>
            <person name="Chinwalla A."/>
            <person name="Mardis E.R."/>
            <person name="Wilson R.K."/>
        </authorList>
    </citation>
    <scope>NUCLEOTIDE SEQUENCE [LARGE SCALE GENOMIC DNA]</scope>
    <source>
        <strain evidence="2">OS1</strain>
    </source>
</reference>
<dbReference type="PANTHER" id="PTHR46638:SF1">
    <property type="entry name" value="CORRINOID ADENOSYLTRANSFERASE"/>
    <property type="match status" value="1"/>
</dbReference>
<dbReference type="GO" id="GO:0005524">
    <property type="term" value="F:ATP binding"/>
    <property type="evidence" value="ECO:0007669"/>
    <property type="project" value="InterPro"/>
</dbReference>
<dbReference type="Gene3D" id="3.40.50.300">
    <property type="entry name" value="P-loop containing nucleotide triphosphate hydrolases"/>
    <property type="match status" value="1"/>
</dbReference>
<dbReference type="NCBIfam" id="TIGR00708">
    <property type="entry name" value="cobA"/>
    <property type="match status" value="1"/>
</dbReference>
<dbReference type="GO" id="GO:0008817">
    <property type="term" value="F:corrinoid adenosyltransferase activity"/>
    <property type="evidence" value="ECO:0007669"/>
    <property type="project" value="InterPro"/>
</dbReference>